<dbReference type="GeneID" id="5979607"/>
<feature type="region of interest" description="Disordered" evidence="1">
    <location>
        <begin position="1"/>
        <end position="133"/>
    </location>
</feature>
<accession>Q0U6Y8</accession>
<organism evidence="2 3">
    <name type="scientific">Phaeosphaeria nodorum (strain SN15 / ATCC MYA-4574 / FGSC 10173)</name>
    <name type="common">Glume blotch fungus</name>
    <name type="synonym">Parastagonospora nodorum</name>
    <dbReference type="NCBI Taxonomy" id="321614"/>
    <lineage>
        <taxon>Eukaryota</taxon>
        <taxon>Fungi</taxon>
        <taxon>Dikarya</taxon>
        <taxon>Ascomycota</taxon>
        <taxon>Pezizomycotina</taxon>
        <taxon>Dothideomycetes</taxon>
        <taxon>Pleosporomycetidae</taxon>
        <taxon>Pleosporales</taxon>
        <taxon>Pleosporineae</taxon>
        <taxon>Phaeosphaeriaceae</taxon>
        <taxon>Parastagonospora</taxon>
    </lineage>
</organism>
<feature type="compositionally biased region" description="Low complexity" evidence="1">
    <location>
        <begin position="57"/>
        <end position="72"/>
    </location>
</feature>
<sequence length="211" mass="22986">MPTVSLRFPPSTRVPARLRASPSPTTRAALPPKTSSAWLRRLRSTLRRTRPTVSALSPATSSRTTPTASRTRSTMRRVLVARSRMRTRRPSRTPSRRLRTGSRRTPPLPPLRTLTSSSRSSPTSPTPSPPSFTAELVAPARRSLTTTSCKCSSRLRSKSASLSPCINGASYILGRLGPTNVQVPFVVKWAGLDIYGTCGVFQLLAVFSNSK</sequence>
<dbReference type="RefSeq" id="XP_001802698.1">
    <property type="nucleotide sequence ID" value="XM_001802646.1"/>
</dbReference>
<evidence type="ECO:0000256" key="1">
    <source>
        <dbReference type="SAM" id="MobiDB-lite"/>
    </source>
</evidence>
<dbReference type="AlphaFoldDB" id="Q0U6Y8"/>
<evidence type="ECO:0000313" key="2">
    <source>
        <dbReference type="EMBL" id="EAT80289.2"/>
    </source>
</evidence>
<proteinExistence type="predicted"/>
<protein>
    <submittedName>
        <fullName evidence="2">Uncharacterized protein</fullName>
    </submittedName>
</protein>
<dbReference type="KEGG" id="pno:SNOG_12476"/>
<dbReference type="HOGENOM" id="CLU_1305249_0_0_1"/>
<dbReference type="Proteomes" id="UP000001055">
    <property type="component" value="Unassembled WGS sequence"/>
</dbReference>
<name>Q0U6Y8_PHANO</name>
<evidence type="ECO:0000313" key="3">
    <source>
        <dbReference type="Proteomes" id="UP000001055"/>
    </source>
</evidence>
<gene>
    <name evidence="2" type="ORF">SNOG_12476</name>
</gene>
<reference evidence="3" key="1">
    <citation type="journal article" date="2007" name="Plant Cell">
        <title>Dothideomycete-plant interactions illuminated by genome sequencing and EST analysis of the wheat pathogen Stagonospora nodorum.</title>
        <authorList>
            <person name="Hane J.K."/>
            <person name="Lowe R.G."/>
            <person name="Solomon P.S."/>
            <person name="Tan K.C."/>
            <person name="Schoch C.L."/>
            <person name="Spatafora J.W."/>
            <person name="Crous P.W."/>
            <person name="Kodira C."/>
            <person name="Birren B.W."/>
            <person name="Galagan J.E."/>
            <person name="Torriani S.F."/>
            <person name="McDonald B.A."/>
            <person name="Oliver R.P."/>
        </authorList>
    </citation>
    <scope>NUCLEOTIDE SEQUENCE [LARGE SCALE GENOMIC DNA]</scope>
    <source>
        <strain evidence="3">SN15 / ATCC MYA-4574 / FGSC 10173</strain>
    </source>
</reference>
<feature type="compositionally biased region" description="Low complexity" evidence="1">
    <location>
        <begin position="111"/>
        <end position="123"/>
    </location>
</feature>
<feature type="compositionally biased region" description="Basic residues" evidence="1">
    <location>
        <begin position="83"/>
        <end position="102"/>
    </location>
</feature>
<feature type="compositionally biased region" description="Basic residues" evidence="1">
    <location>
        <begin position="40"/>
        <end position="50"/>
    </location>
</feature>
<dbReference type="InParanoid" id="Q0U6Y8"/>
<dbReference type="EMBL" id="CH445346">
    <property type="protein sequence ID" value="EAT80289.2"/>
    <property type="molecule type" value="Genomic_DNA"/>
</dbReference>